<organism evidence="2 3">
    <name type="scientific">Rehaibacterium terrae</name>
    <dbReference type="NCBI Taxonomy" id="1341696"/>
    <lineage>
        <taxon>Bacteria</taxon>
        <taxon>Pseudomonadati</taxon>
        <taxon>Pseudomonadota</taxon>
        <taxon>Gammaproteobacteria</taxon>
        <taxon>Lysobacterales</taxon>
        <taxon>Lysobacteraceae</taxon>
        <taxon>Rehaibacterium</taxon>
    </lineage>
</organism>
<reference evidence="2 3" key="1">
    <citation type="submission" date="2020-08" db="EMBL/GenBank/DDBJ databases">
        <title>Genomic Encyclopedia of Type Strains, Phase IV (KMG-IV): sequencing the most valuable type-strain genomes for metagenomic binning, comparative biology and taxonomic classification.</title>
        <authorList>
            <person name="Goeker M."/>
        </authorList>
    </citation>
    <scope>NUCLEOTIDE SEQUENCE [LARGE SCALE GENOMIC DNA]</scope>
    <source>
        <strain evidence="2 3">DSM 25897</strain>
    </source>
</reference>
<proteinExistence type="predicted"/>
<evidence type="ECO:0008006" key="4">
    <source>
        <dbReference type="Google" id="ProtNLM"/>
    </source>
</evidence>
<keyword evidence="1" id="KW-0472">Membrane</keyword>
<evidence type="ECO:0000313" key="3">
    <source>
        <dbReference type="Proteomes" id="UP000519004"/>
    </source>
</evidence>
<sequence>MHTDDPRKEAHDAEERALARIVRALSGGGPSSQLDAAVLAAARAAVERDNPRRRLSLRWGFGASAAAMLAVALFWQWQRPDAPLDEVAPLAPALETVPAPDSVRGRAAADTVRPQTRDIAPPAPAAALLSVPDATLPPPESDESLAPADWIARIRERLAAGQADDARRSLRRFIDVHPDHPLPDDLRALAE</sequence>
<feature type="transmembrane region" description="Helical" evidence="1">
    <location>
        <begin position="57"/>
        <end position="77"/>
    </location>
</feature>
<name>A0A7W7XYR6_9GAMM</name>
<protein>
    <recommendedName>
        <fullName evidence="4">Tetratricopeptide repeat protein</fullName>
    </recommendedName>
</protein>
<comment type="caution">
    <text evidence="2">The sequence shown here is derived from an EMBL/GenBank/DDBJ whole genome shotgun (WGS) entry which is preliminary data.</text>
</comment>
<evidence type="ECO:0000313" key="2">
    <source>
        <dbReference type="EMBL" id="MBB5014900.1"/>
    </source>
</evidence>
<keyword evidence="1" id="KW-1133">Transmembrane helix</keyword>
<gene>
    <name evidence="2" type="ORF">HNQ58_000777</name>
</gene>
<dbReference type="RefSeq" id="WP_183947474.1">
    <property type="nucleotide sequence ID" value="NZ_JACHHX010000004.1"/>
</dbReference>
<dbReference type="Proteomes" id="UP000519004">
    <property type="component" value="Unassembled WGS sequence"/>
</dbReference>
<accession>A0A7W7XYR6</accession>
<evidence type="ECO:0000256" key="1">
    <source>
        <dbReference type="SAM" id="Phobius"/>
    </source>
</evidence>
<keyword evidence="3" id="KW-1185">Reference proteome</keyword>
<dbReference type="EMBL" id="JACHHX010000004">
    <property type="protein sequence ID" value="MBB5014900.1"/>
    <property type="molecule type" value="Genomic_DNA"/>
</dbReference>
<keyword evidence="1" id="KW-0812">Transmembrane</keyword>
<dbReference type="AlphaFoldDB" id="A0A7W7XYR6"/>